<evidence type="ECO:0000259" key="1">
    <source>
        <dbReference type="Pfam" id="PF13456"/>
    </source>
</evidence>
<accession>A0AA39SVQ1</accession>
<dbReference type="CDD" id="cd09279">
    <property type="entry name" value="RNase_HI_like"/>
    <property type="match status" value="1"/>
</dbReference>
<evidence type="ECO:0000313" key="3">
    <source>
        <dbReference type="Proteomes" id="UP001168877"/>
    </source>
</evidence>
<dbReference type="SUPFAM" id="SSF53098">
    <property type="entry name" value="Ribonuclease H-like"/>
    <property type="match status" value="1"/>
</dbReference>
<dbReference type="Pfam" id="PF13456">
    <property type="entry name" value="RVT_3"/>
    <property type="match status" value="1"/>
</dbReference>
<reference evidence="2" key="2">
    <citation type="submission" date="2023-06" db="EMBL/GenBank/DDBJ databases">
        <authorList>
            <person name="Swenson N.G."/>
            <person name="Wegrzyn J.L."/>
            <person name="Mcevoy S.L."/>
        </authorList>
    </citation>
    <scope>NUCLEOTIDE SEQUENCE</scope>
    <source>
        <strain evidence="2">NS2018</strain>
        <tissue evidence="2">Leaf</tissue>
    </source>
</reference>
<feature type="domain" description="RNase H type-1" evidence="1">
    <location>
        <begin position="19"/>
        <end position="116"/>
    </location>
</feature>
<organism evidence="2 3">
    <name type="scientific">Acer saccharum</name>
    <name type="common">Sugar maple</name>
    <dbReference type="NCBI Taxonomy" id="4024"/>
    <lineage>
        <taxon>Eukaryota</taxon>
        <taxon>Viridiplantae</taxon>
        <taxon>Streptophyta</taxon>
        <taxon>Embryophyta</taxon>
        <taxon>Tracheophyta</taxon>
        <taxon>Spermatophyta</taxon>
        <taxon>Magnoliopsida</taxon>
        <taxon>eudicotyledons</taxon>
        <taxon>Gunneridae</taxon>
        <taxon>Pentapetalae</taxon>
        <taxon>rosids</taxon>
        <taxon>malvids</taxon>
        <taxon>Sapindales</taxon>
        <taxon>Sapindaceae</taxon>
        <taxon>Hippocastanoideae</taxon>
        <taxon>Acereae</taxon>
        <taxon>Acer</taxon>
    </lineage>
</organism>
<dbReference type="PANTHER" id="PTHR48475">
    <property type="entry name" value="RIBONUCLEASE H"/>
    <property type="match status" value="1"/>
</dbReference>
<dbReference type="EMBL" id="JAUESC010000003">
    <property type="protein sequence ID" value="KAK0599976.1"/>
    <property type="molecule type" value="Genomic_DNA"/>
</dbReference>
<dbReference type="GO" id="GO:0003676">
    <property type="term" value="F:nucleic acid binding"/>
    <property type="evidence" value="ECO:0007669"/>
    <property type="project" value="InterPro"/>
</dbReference>
<dbReference type="Proteomes" id="UP001168877">
    <property type="component" value="Unassembled WGS sequence"/>
</dbReference>
<dbReference type="InterPro" id="IPR036397">
    <property type="entry name" value="RNaseH_sf"/>
</dbReference>
<comment type="caution">
    <text evidence="2">The sequence shown here is derived from an EMBL/GenBank/DDBJ whole genome shotgun (WGS) entry which is preliminary data.</text>
</comment>
<dbReference type="AlphaFoldDB" id="A0AA39SVQ1"/>
<evidence type="ECO:0000313" key="2">
    <source>
        <dbReference type="EMBL" id="KAK0599976.1"/>
    </source>
</evidence>
<dbReference type="InterPro" id="IPR002156">
    <property type="entry name" value="RNaseH_domain"/>
</dbReference>
<keyword evidence="3" id="KW-1185">Reference proteome</keyword>
<protein>
    <recommendedName>
        <fullName evidence="1">RNase H type-1 domain-containing protein</fullName>
    </recommendedName>
</protein>
<name>A0AA39SVQ1_ACESA</name>
<dbReference type="GO" id="GO:0004523">
    <property type="term" value="F:RNA-DNA hybrid ribonuclease activity"/>
    <property type="evidence" value="ECO:0007669"/>
    <property type="project" value="InterPro"/>
</dbReference>
<sequence>MSASYSTWLLVALKSKRKAHSTESPSGVVVSTPEGDSVECAFRFDFKAINNQAEYEALIAGLKICTVLGADEVEIFSDSQVIVNQVLDEYQARDESMATYLELAKELLERFKEYRII</sequence>
<gene>
    <name evidence="2" type="ORF">LWI29_010376</name>
</gene>
<reference evidence="2" key="1">
    <citation type="journal article" date="2022" name="Plant J.">
        <title>Strategies of tolerance reflected in two North American maple genomes.</title>
        <authorList>
            <person name="McEvoy S.L."/>
            <person name="Sezen U.U."/>
            <person name="Trouern-Trend A."/>
            <person name="McMahon S.M."/>
            <person name="Schaberg P.G."/>
            <person name="Yang J."/>
            <person name="Wegrzyn J.L."/>
            <person name="Swenson N.G."/>
        </authorList>
    </citation>
    <scope>NUCLEOTIDE SEQUENCE</scope>
    <source>
        <strain evidence="2">NS2018</strain>
    </source>
</reference>
<dbReference type="PANTHER" id="PTHR48475:SF2">
    <property type="entry name" value="RIBONUCLEASE H"/>
    <property type="match status" value="1"/>
</dbReference>
<proteinExistence type="predicted"/>
<dbReference type="Gene3D" id="3.30.420.10">
    <property type="entry name" value="Ribonuclease H-like superfamily/Ribonuclease H"/>
    <property type="match status" value="1"/>
</dbReference>
<dbReference type="InterPro" id="IPR012337">
    <property type="entry name" value="RNaseH-like_sf"/>
</dbReference>